<dbReference type="OrthoDB" id="32521at2"/>
<organism evidence="3 4">
    <name type="scientific">Janibacter limosus</name>
    <dbReference type="NCBI Taxonomy" id="53458"/>
    <lineage>
        <taxon>Bacteria</taxon>
        <taxon>Bacillati</taxon>
        <taxon>Actinomycetota</taxon>
        <taxon>Actinomycetes</taxon>
        <taxon>Micrococcales</taxon>
        <taxon>Intrasporangiaceae</taxon>
        <taxon>Janibacter</taxon>
    </lineage>
</organism>
<dbReference type="Proteomes" id="UP000290408">
    <property type="component" value="Chromosome"/>
</dbReference>
<gene>
    <name evidence="3" type="ORF">EXU32_00895</name>
</gene>
<feature type="domain" description="SPW repeat-containing integral membrane" evidence="2">
    <location>
        <begin position="7"/>
        <end position="102"/>
    </location>
</feature>
<feature type="transmembrane region" description="Helical" evidence="1">
    <location>
        <begin position="32"/>
        <end position="52"/>
    </location>
</feature>
<proteinExistence type="predicted"/>
<dbReference type="AlphaFoldDB" id="A0A4P6MT12"/>
<dbReference type="InterPro" id="IPR005530">
    <property type="entry name" value="SPW"/>
</dbReference>
<keyword evidence="1" id="KW-0472">Membrane</keyword>
<evidence type="ECO:0000313" key="4">
    <source>
        <dbReference type="Proteomes" id="UP000290408"/>
    </source>
</evidence>
<dbReference type="KEGG" id="jli:EXU32_00895"/>
<feature type="transmembrane region" description="Helical" evidence="1">
    <location>
        <begin position="64"/>
        <end position="81"/>
    </location>
</feature>
<keyword evidence="4" id="KW-1185">Reference proteome</keyword>
<name>A0A4P6MT12_9MICO</name>
<keyword evidence="1" id="KW-0812">Transmembrane</keyword>
<evidence type="ECO:0000313" key="3">
    <source>
        <dbReference type="EMBL" id="QBF44955.1"/>
    </source>
</evidence>
<sequence length="120" mass="12636">MKMSTRWQDWVALIAGVVALLAPLVTTTDTRATWTMVILGGLTVIASAYSLLAPSARATMGEGSHAVLGVLLFIAPWVMGFTDLSGLAWTAWITGVVAFIVGVMTLPMVSASMHHAAPTH</sequence>
<evidence type="ECO:0000259" key="2">
    <source>
        <dbReference type="Pfam" id="PF03779"/>
    </source>
</evidence>
<feature type="transmembrane region" description="Helical" evidence="1">
    <location>
        <begin position="7"/>
        <end position="26"/>
    </location>
</feature>
<reference evidence="3 4" key="1">
    <citation type="submission" date="2019-02" db="EMBL/GenBank/DDBJ databases">
        <title>Genomic data mining of an Antarctic deep-sea actinobacterium, Janibacterlimosus P3-3-X1.</title>
        <authorList>
            <person name="Liao L."/>
            <person name="Chen B."/>
        </authorList>
    </citation>
    <scope>NUCLEOTIDE SEQUENCE [LARGE SCALE GENOMIC DNA]</scope>
    <source>
        <strain evidence="3 4">P3-3-X1</strain>
    </source>
</reference>
<evidence type="ECO:0000256" key="1">
    <source>
        <dbReference type="SAM" id="Phobius"/>
    </source>
</evidence>
<feature type="transmembrane region" description="Helical" evidence="1">
    <location>
        <begin position="87"/>
        <end position="106"/>
    </location>
</feature>
<dbReference type="Pfam" id="PF03779">
    <property type="entry name" value="SPW"/>
    <property type="match status" value="1"/>
</dbReference>
<keyword evidence="1" id="KW-1133">Transmembrane helix</keyword>
<dbReference type="EMBL" id="CP036164">
    <property type="protein sequence ID" value="QBF44955.1"/>
    <property type="molecule type" value="Genomic_DNA"/>
</dbReference>
<dbReference type="RefSeq" id="WP_130628205.1">
    <property type="nucleotide sequence ID" value="NZ_CP036164.1"/>
</dbReference>
<protein>
    <recommendedName>
        <fullName evidence="2">SPW repeat-containing integral membrane domain-containing protein</fullName>
    </recommendedName>
</protein>
<accession>A0A4P6MT12</accession>